<reference evidence="1" key="1">
    <citation type="journal article" date="2014" name="Front. Microbiol.">
        <title>High frequency of phylogenetically diverse reductive dehalogenase-homologous genes in deep subseafloor sedimentary metagenomes.</title>
        <authorList>
            <person name="Kawai M."/>
            <person name="Futagami T."/>
            <person name="Toyoda A."/>
            <person name="Takaki Y."/>
            <person name="Nishi S."/>
            <person name="Hori S."/>
            <person name="Arai W."/>
            <person name="Tsubouchi T."/>
            <person name="Morono Y."/>
            <person name="Uchiyama I."/>
            <person name="Ito T."/>
            <person name="Fujiyama A."/>
            <person name="Inagaki F."/>
            <person name="Takami H."/>
        </authorList>
    </citation>
    <scope>NUCLEOTIDE SEQUENCE</scope>
    <source>
        <strain evidence="1">Expedition CK06-06</strain>
    </source>
</reference>
<dbReference type="AlphaFoldDB" id="X1JYG0"/>
<comment type="caution">
    <text evidence="1">The sequence shown here is derived from an EMBL/GenBank/DDBJ whole genome shotgun (WGS) entry which is preliminary data.</text>
</comment>
<dbReference type="EMBL" id="BARU01038313">
    <property type="protein sequence ID" value="GAH83294.1"/>
    <property type="molecule type" value="Genomic_DNA"/>
</dbReference>
<proteinExistence type="predicted"/>
<protein>
    <submittedName>
        <fullName evidence="1">Uncharacterized protein</fullName>
    </submittedName>
</protein>
<name>X1JYG0_9ZZZZ</name>
<sequence length="33" mass="3651">PHCITFVNDVQSIPVDEIGPKMKITPSSLKKPM</sequence>
<evidence type="ECO:0000313" key="1">
    <source>
        <dbReference type="EMBL" id="GAH83294.1"/>
    </source>
</evidence>
<feature type="non-terminal residue" evidence="1">
    <location>
        <position position="1"/>
    </location>
</feature>
<gene>
    <name evidence="1" type="ORF">S03H2_59575</name>
</gene>
<organism evidence="1">
    <name type="scientific">marine sediment metagenome</name>
    <dbReference type="NCBI Taxonomy" id="412755"/>
    <lineage>
        <taxon>unclassified sequences</taxon>
        <taxon>metagenomes</taxon>
        <taxon>ecological metagenomes</taxon>
    </lineage>
</organism>
<accession>X1JYG0</accession>